<evidence type="ECO:0000313" key="3">
    <source>
        <dbReference type="Proteomes" id="UP000027195"/>
    </source>
</evidence>
<name>A0A067N0K0_BOTB1</name>
<dbReference type="HOGENOM" id="CLU_2885472_0_0_1"/>
<dbReference type="EMBL" id="KL198016">
    <property type="protein sequence ID" value="KDQ21349.1"/>
    <property type="molecule type" value="Genomic_DNA"/>
</dbReference>
<reference evidence="3" key="1">
    <citation type="journal article" date="2014" name="Proc. Natl. Acad. Sci. U.S.A.">
        <title>Extensive sampling of basidiomycete genomes demonstrates inadequacy of the white-rot/brown-rot paradigm for wood decay fungi.</title>
        <authorList>
            <person name="Riley R."/>
            <person name="Salamov A.A."/>
            <person name="Brown D.W."/>
            <person name="Nagy L.G."/>
            <person name="Floudas D."/>
            <person name="Held B.W."/>
            <person name="Levasseur A."/>
            <person name="Lombard V."/>
            <person name="Morin E."/>
            <person name="Otillar R."/>
            <person name="Lindquist E.A."/>
            <person name="Sun H."/>
            <person name="LaButti K.M."/>
            <person name="Schmutz J."/>
            <person name="Jabbour D."/>
            <person name="Luo H."/>
            <person name="Baker S.E."/>
            <person name="Pisabarro A.G."/>
            <person name="Walton J.D."/>
            <person name="Blanchette R.A."/>
            <person name="Henrissat B."/>
            <person name="Martin F."/>
            <person name="Cullen D."/>
            <person name="Hibbett D.S."/>
            <person name="Grigoriev I.V."/>
        </authorList>
    </citation>
    <scope>NUCLEOTIDE SEQUENCE [LARGE SCALE GENOMIC DNA]</scope>
    <source>
        <strain evidence="3">FD-172 SS1</strain>
    </source>
</reference>
<feature type="region of interest" description="Disordered" evidence="1">
    <location>
        <begin position="1"/>
        <end position="28"/>
    </location>
</feature>
<accession>A0A067N0K0</accession>
<gene>
    <name evidence="2" type="ORF">BOTBODRAFT_199804</name>
</gene>
<dbReference type="Proteomes" id="UP000027195">
    <property type="component" value="Unassembled WGS sequence"/>
</dbReference>
<proteinExistence type="predicted"/>
<feature type="compositionally biased region" description="Basic and acidic residues" evidence="1">
    <location>
        <begin position="1"/>
        <end position="13"/>
    </location>
</feature>
<keyword evidence="3" id="KW-1185">Reference proteome</keyword>
<dbReference type="AlphaFoldDB" id="A0A067N0K0"/>
<dbReference type="InParanoid" id="A0A067N0K0"/>
<evidence type="ECO:0000313" key="2">
    <source>
        <dbReference type="EMBL" id="KDQ21349.1"/>
    </source>
</evidence>
<evidence type="ECO:0000256" key="1">
    <source>
        <dbReference type="SAM" id="MobiDB-lite"/>
    </source>
</evidence>
<organism evidence="2 3">
    <name type="scientific">Botryobasidium botryosum (strain FD-172 SS1)</name>
    <dbReference type="NCBI Taxonomy" id="930990"/>
    <lineage>
        <taxon>Eukaryota</taxon>
        <taxon>Fungi</taxon>
        <taxon>Dikarya</taxon>
        <taxon>Basidiomycota</taxon>
        <taxon>Agaricomycotina</taxon>
        <taxon>Agaricomycetes</taxon>
        <taxon>Cantharellales</taxon>
        <taxon>Botryobasidiaceae</taxon>
        <taxon>Botryobasidium</taxon>
    </lineage>
</organism>
<sequence>MAEIKGENKEQNMKRKCGISSKSGVTLPPHSSVAFAKSDWNMALEFEAGLTKIEPKYGTSGAP</sequence>
<protein>
    <submittedName>
        <fullName evidence="2">Uncharacterized protein</fullName>
    </submittedName>
</protein>